<accession>S5WKJ1</accession>
<keyword evidence="2" id="KW-1185">Reference proteome</keyword>
<evidence type="ECO:0000313" key="1">
    <source>
        <dbReference type="EMBL" id="AGS82081.1"/>
    </source>
</evidence>
<proteinExistence type="predicted"/>
<evidence type="ECO:0000313" key="2">
    <source>
        <dbReference type="Proteomes" id="UP000015545"/>
    </source>
</evidence>
<reference evidence="1 2" key="1">
    <citation type="journal article" date="2014" name="Genome Announc.">
        <title>Complete Genome Sequence of the Novel Giant Pseudomonas Phage PaBG.</title>
        <authorList>
            <person name="Sykilinda N.N."/>
            <person name="Bondar A.A."/>
            <person name="Gorshkova A.S."/>
            <person name="Kurochkina L.P."/>
            <person name="Kulikov E.E."/>
            <person name="Shneider M.M."/>
            <person name="Kadykov V.A."/>
            <person name="Solovjeva N.V."/>
            <person name="Kabilov M.R."/>
            <person name="Mesyanzhinov V.V."/>
            <person name="Vlassov V.V."/>
            <person name="Drukker V.V."/>
            <person name="Miroshnikov K.A."/>
        </authorList>
    </citation>
    <scope>NUCLEOTIDE SEQUENCE [LARGE SCALE GENOMIC DNA]</scope>
</reference>
<sequence>MSGDLQHAVDLLNEAVALDPKLWSLFDVMVPTATVVGLSTPIELMQVNDRLAMANVLGVLNGLLAPSANERISIIVENKNGHTQRKFCVTGLEHSAVGDAQHQDVEGSV</sequence>
<organism evidence="1 2">
    <name type="scientific">Pseudomonas phage PaBG</name>
    <dbReference type="NCBI Taxonomy" id="1335230"/>
    <lineage>
        <taxon>Viruses</taxon>
        <taxon>Duplodnaviria</taxon>
        <taxon>Heunggongvirae</taxon>
        <taxon>Uroviricota</taxon>
        <taxon>Caudoviricetes</taxon>
        <taxon>Baikalvirus</taxon>
        <taxon>Baikalvirus PaBG</taxon>
    </lineage>
</organism>
<protein>
    <submittedName>
        <fullName evidence="1">Uncharacterized protein</fullName>
    </submittedName>
</protein>
<dbReference type="EMBL" id="KF147891">
    <property type="protein sequence ID" value="AGS82081.1"/>
    <property type="molecule type" value="Genomic_DNA"/>
</dbReference>
<dbReference type="Proteomes" id="UP000015545">
    <property type="component" value="Segment"/>
</dbReference>
<gene>
    <name evidence="1" type="ORF">PaBG_00197</name>
</gene>
<dbReference type="KEGG" id="vg:16574883"/>
<name>S5WKJ1_9CAUD</name>